<evidence type="ECO:0000256" key="1">
    <source>
        <dbReference type="SAM" id="MobiDB-lite"/>
    </source>
</evidence>
<protein>
    <submittedName>
        <fullName evidence="2">Uncharacterized protein</fullName>
    </submittedName>
</protein>
<feature type="compositionally biased region" description="Basic and acidic residues" evidence="1">
    <location>
        <begin position="35"/>
        <end position="44"/>
    </location>
</feature>
<gene>
    <name evidence="2" type="ORF">P7K49_017693</name>
</gene>
<proteinExistence type="predicted"/>
<feature type="compositionally biased region" description="Polar residues" evidence="1">
    <location>
        <begin position="1"/>
        <end position="10"/>
    </location>
</feature>
<feature type="region of interest" description="Disordered" evidence="1">
    <location>
        <begin position="1"/>
        <end position="87"/>
    </location>
</feature>
<evidence type="ECO:0000313" key="3">
    <source>
        <dbReference type="Proteomes" id="UP001266305"/>
    </source>
</evidence>
<keyword evidence="3" id="KW-1185">Reference proteome</keyword>
<feature type="compositionally biased region" description="Polar residues" evidence="1">
    <location>
        <begin position="75"/>
        <end position="87"/>
    </location>
</feature>
<feature type="compositionally biased region" description="Basic and acidic residues" evidence="1">
    <location>
        <begin position="12"/>
        <end position="21"/>
    </location>
</feature>
<comment type="caution">
    <text evidence="2">The sequence shown here is derived from an EMBL/GenBank/DDBJ whole genome shotgun (WGS) entry which is preliminary data.</text>
</comment>
<evidence type="ECO:0000313" key="2">
    <source>
        <dbReference type="EMBL" id="KAK2103837.1"/>
    </source>
</evidence>
<name>A0ABQ9V5X1_SAGOE</name>
<dbReference type="Proteomes" id="UP001266305">
    <property type="component" value="Unassembled WGS sequence"/>
</dbReference>
<dbReference type="EMBL" id="JASSZA010000008">
    <property type="protein sequence ID" value="KAK2103837.1"/>
    <property type="molecule type" value="Genomic_DNA"/>
</dbReference>
<reference evidence="2 3" key="1">
    <citation type="submission" date="2023-05" db="EMBL/GenBank/DDBJ databases">
        <title>B98-5 Cell Line De Novo Hybrid Assembly: An Optical Mapping Approach.</title>
        <authorList>
            <person name="Kananen K."/>
            <person name="Auerbach J.A."/>
            <person name="Kautto E."/>
            <person name="Blachly J.S."/>
        </authorList>
    </citation>
    <scope>NUCLEOTIDE SEQUENCE [LARGE SCALE GENOMIC DNA]</scope>
    <source>
        <strain evidence="2">B95-8</strain>
        <tissue evidence="2">Cell line</tissue>
    </source>
</reference>
<organism evidence="2 3">
    <name type="scientific">Saguinus oedipus</name>
    <name type="common">Cotton-top tamarin</name>
    <name type="synonym">Oedipomidas oedipus</name>
    <dbReference type="NCBI Taxonomy" id="9490"/>
    <lineage>
        <taxon>Eukaryota</taxon>
        <taxon>Metazoa</taxon>
        <taxon>Chordata</taxon>
        <taxon>Craniata</taxon>
        <taxon>Vertebrata</taxon>
        <taxon>Euteleostomi</taxon>
        <taxon>Mammalia</taxon>
        <taxon>Eutheria</taxon>
        <taxon>Euarchontoglires</taxon>
        <taxon>Primates</taxon>
        <taxon>Haplorrhini</taxon>
        <taxon>Platyrrhini</taxon>
        <taxon>Cebidae</taxon>
        <taxon>Callitrichinae</taxon>
        <taxon>Saguinus</taxon>
    </lineage>
</organism>
<accession>A0ABQ9V5X1</accession>
<sequence length="87" mass="9447">MELGRDQSSGPHDPRDWEKQRRVGASELPQCDCPGAHDRQRESLSRGPPRRAPEAPGLGSPFKTETLPRQCSGPAHSSSLAFGKSNV</sequence>